<organism evidence="1 2">
    <name type="scientific">Saccharomonospora viridis</name>
    <dbReference type="NCBI Taxonomy" id="1852"/>
    <lineage>
        <taxon>Bacteria</taxon>
        <taxon>Bacillati</taxon>
        <taxon>Actinomycetota</taxon>
        <taxon>Actinomycetes</taxon>
        <taxon>Pseudonocardiales</taxon>
        <taxon>Pseudonocardiaceae</taxon>
        <taxon>Saccharomonospora</taxon>
    </lineage>
</organism>
<proteinExistence type="predicted"/>
<evidence type="ECO:0000313" key="1">
    <source>
        <dbReference type="EMBL" id="KHF46094.1"/>
    </source>
</evidence>
<protein>
    <submittedName>
        <fullName evidence="1">Uncharacterized protein</fullName>
    </submittedName>
</protein>
<accession>A0A837DIC3</accession>
<comment type="caution">
    <text evidence="1">The sequence shown here is derived from an EMBL/GenBank/DDBJ whole genome shotgun (WGS) entry which is preliminary data.</text>
</comment>
<dbReference type="EMBL" id="JRZE01000001">
    <property type="protein sequence ID" value="KHF46094.1"/>
    <property type="molecule type" value="Genomic_DNA"/>
</dbReference>
<dbReference type="Gene3D" id="3.40.50.300">
    <property type="entry name" value="P-loop containing nucleotide triphosphate hydrolases"/>
    <property type="match status" value="1"/>
</dbReference>
<evidence type="ECO:0000313" key="2">
    <source>
        <dbReference type="Proteomes" id="UP000030848"/>
    </source>
</evidence>
<sequence length="55" mass="6332">MPGMFIFRGLPGSGETTHARELRFALDGTVVGCDHLRELLFGLDRYRPSNKQRRR</sequence>
<gene>
    <name evidence="1" type="ORF">MINT15_03950</name>
</gene>
<name>A0A837DIC3_9PSEU</name>
<dbReference type="InterPro" id="IPR027417">
    <property type="entry name" value="P-loop_NTPase"/>
</dbReference>
<dbReference type="Proteomes" id="UP000030848">
    <property type="component" value="Unassembled WGS sequence"/>
</dbReference>
<dbReference type="AlphaFoldDB" id="A0A837DIC3"/>
<reference evidence="1 2" key="1">
    <citation type="submission" date="2014-10" db="EMBL/GenBank/DDBJ databases">
        <title>Genome sequence of Micropolyspora internatus JCM3315.</title>
        <authorList>
            <person name="Shin S.-K."/>
            <person name="Yi H."/>
        </authorList>
    </citation>
    <scope>NUCLEOTIDE SEQUENCE [LARGE SCALE GENOMIC DNA]</scope>
    <source>
        <strain evidence="1 2">JCM 3315</strain>
    </source>
</reference>
<dbReference type="SUPFAM" id="SSF52540">
    <property type="entry name" value="P-loop containing nucleoside triphosphate hydrolases"/>
    <property type="match status" value="1"/>
</dbReference>